<gene>
    <name evidence="2" type="ORF">L195_g040761</name>
</gene>
<name>A0A2K3M1N6_TRIPR</name>
<accession>A0A2K3M1N6</accession>
<dbReference type="PANTHER" id="PTHR11439">
    <property type="entry name" value="GAG-POL-RELATED RETROTRANSPOSON"/>
    <property type="match status" value="1"/>
</dbReference>
<organism evidence="2 3">
    <name type="scientific">Trifolium pratense</name>
    <name type="common">Red clover</name>
    <dbReference type="NCBI Taxonomy" id="57577"/>
    <lineage>
        <taxon>Eukaryota</taxon>
        <taxon>Viridiplantae</taxon>
        <taxon>Streptophyta</taxon>
        <taxon>Embryophyta</taxon>
        <taxon>Tracheophyta</taxon>
        <taxon>Spermatophyta</taxon>
        <taxon>Magnoliopsida</taxon>
        <taxon>eudicotyledons</taxon>
        <taxon>Gunneridae</taxon>
        <taxon>Pentapetalae</taxon>
        <taxon>rosids</taxon>
        <taxon>fabids</taxon>
        <taxon>Fabales</taxon>
        <taxon>Fabaceae</taxon>
        <taxon>Papilionoideae</taxon>
        <taxon>50 kb inversion clade</taxon>
        <taxon>NPAAA clade</taxon>
        <taxon>Hologalegina</taxon>
        <taxon>IRL clade</taxon>
        <taxon>Trifolieae</taxon>
        <taxon>Trifolium</taxon>
    </lineage>
</organism>
<dbReference type="EMBL" id="ASHM01046996">
    <property type="protein sequence ID" value="PNX84698.1"/>
    <property type="molecule type" value="Genomic_DNA"/>
</dbReference>
<feature type="region of interest" description="Disordered" evidence="1">
    <location>
        <begin position="211"/>
        <end position="233"/>
    </location>
</feature>
<proteinExistence type="predicted"/>
<protein>
    <submittedName>
        <fullName evidence="2">Putative copia-type protein</fullName>
    </submittedName>
</protein>
<dbReference type="PANTHER" id="PTHR11439:SF486">
    <property type="entry name" value="RLK (RECEPTOR-LIKE KINASE) PROTEIN, PUTATIVE-RELATED"/>
    <property type="match status" value="1"/>
</dbReference>
<sequence length="332" mass="36963">RKASNMSKYKAIKYVPKCTDQSSSHKRTPVATHLKLTKDEGGVDVDQSMYRSMIRSLQYLTASKPDIGFAVGVCARYQATPKMSHLTQLKRILKYVSGTCDYGMMYSHGEDSMLIGYCDADWAGSADDRKSTSGVQHSRTKHIDIRHHFIRDLVEDKIVTLEHVATENQLADLFTKALDAVQFENLRGKLEPRRVRTKFVAVRPKRIPKVIKSSNPSVSNKESEGRRVKSTAGRNKNVPRANFDFVENLSESNNDFPADTTIGMDFENNTLGKSTMNIDDDVNVGPSVIPPTGGMSANVAASTRANLNFETENAEVPDFETPENIIPETPLM</sequence>
<dbReference type="Proteomes" id="UP000236291">
    <property type="component" value="Unassembled WGS sequence"/>
</dbReference>
<dbReference type="STRING" id="57577.A0A2K3M1N6"/>
<dbReference type="ExpressionAtlas" id="A0A2K3M1N6">
    <property type="expression patterns" value="baseline"/>
</dbReference>
<evidence type="ECO:0000313" key="2">
    <source>
        <dbReference type="EMBL" id="PNX84698.1"/>
    </source>
</evidence>
<reference evidence="2 3" key="2">
    <citation type="journal article" date="2017" name="Front. Plant Sci.">
        <title>Gene Classification and Mining of Molecular Markers Useful in Red Clover (Trifolium pratense) Breeding.</title>
        <authorList>
            <person name="Istvanek J."/>
            <person name="Dluhosova J."/>
            <person name="Dluhos P."/>
            <person name="Patkova L."/>
            <person name="Nedelnik J."/>
            <person name="Repkova J."/>
        </authorList>
    </citation>
    <scope>NUCLEOTIDE SEQUENCE [LARGE SCALE GENOMIC DNA]</scope>
    <source>
        <strain evidence="3">cv. Tatra</strain>
        <tissue evidence="2">Young leaves</tissue>
    </source>
</reference>
<evidence type="ECO:0000313" key="3">
    <source>
        <dbReference type="Proteomes" id="UP000236291"/>
    </source>
</evidence>
<evidence type="ECO:0000256" key="1">
    <source>
        <dbReference type="SAM" id="MobiDB-lite"/>
    </source>
</evidence>
<feature type="non-terminal residue" evidence="2">
    <location>
        <position position="1"/>
    </location>
</feature>
<comment type="caution">
    <text evidence="2">The sequence shown here is derived from an EMBL/GenBank/DDBJ whole genome shotgun (WGS) entry which is preliminary data.</text>
</comment>
<dbReference type="AlphaFoldDB" id="A0A2K3M1N6"/>
<dbReference type="CDD" id="cd09272">
    <property type="entry name" value="RNase_HI_RT_Ty1"/>
    <property type="match status" value="1"/>
</dbReference>
<reference evidence="2 3" key="1">
    <citation type="journal article" date="2014" name="Am. J. Bot.">
        <title>Genome assembly and annotation for red clover (Trifolium pratense; Fabaceae).</title>
        <authorList>
            <person name="Istvanek J."/>
            <person name="Jaros M."/>
            <person name="Krenek A."/>
            <person name="Repkova J."/>
        </authorList>
    </citation>
    <scope>NUCLEOTIDE SEQUENCE [LARGE SCALE GENOMIC DNA]</scope>
    <source>
        <strain evidence="3">cv. Tatra</strain>
        <tissue evidence="2">Young leaves</tissue>
    </source>
</reference>